<accession>A0ABY5E3F8</accession>
<dbReference type="Gene3D" id="2.60.120.620">
    <property type="entry name" value="q2cbj1_9rhob like domain"/>
    <property type="match status" value="1"/>
</dbReference>
<evidence type="ECO:0000256" key="1">
    <source>
        <dbReference type="ARBA" id="ARBA00001961"/>
    </source>
</evidence>
<dbReference type="RefSeq" id="WP_254576279.1">
    <property type="nucleotide sequence ID" value="NZ_CP100595.1"/>
</dbReference>
<dbReference type="Proteomes" id="UP001060012">
    <property type="component" value="Chromosome"/>
</dbReference>
<evidence type="ECO:0000256" key="2">
    <source>
        <dbReference type="ARBA" id="ARBA00022723"/>
    </source>
</evidence>
<keyword evidence="9" id="KW-1185">Reference proteome</keyword>
<feature type="domain" description="Fe2OG dioxygenase" evidence="7">
    <location>
        <begin position="129"/>
        <end position="248"/>
    </location>
</feature>
<dbReference type="EMBL" id="CP100595">
    <property type="protein sequence ID" value="UTJ06099.1"/>
    <property type="molecule type" value="Genomic_DNA"/>
</dbReference>
<name>A0ABY5E3F8_9BACT</name>
<evidence type="ECO:0000256" key="3">
    <source>
        <dbReference type="ARBA" id="ARBA00022896"/>
    </source>
</evidence>
<dbReference type="PROSITE" id="PS51471">
    <property type="entry name" value="FE2OG_OXY"/>
    <property type="match status" value="1"/>
</dbReference>
<keyword evidence="6" id="KW-0408">Iron</keyword>
<dbReference type="InterPro" id="IPR044862">
    <property type="entry name" value="Pro_4_hyd_alph_FE2OG_OXY"/>
</dbReference>
<gene>
    <name evidence="8" type="ORF">NJU99_12720</name>
</gene>
<sequence>MKIEKTLSNILDKNSIQISNNVFCSKFLFELDLETKLIPNSYYDYPFLIIDDFLSKEEYLLINYDLINSFDYEKAKLKTLDTYPSRELNENIRKTNIYKLKKSHLEIYNKKFKQHQAQIEDYFKLCLTSFSKLQVLEYLKDSFYSMHSDDSSMIYENKKLIAFKPVARNRKLSSVLFTTSYSEEIHDNMSFKAGELVFNFLFDKNGDNITIKPKAGQMIIFPSNPIFCHEVKKVEDGRRISLVQWHDAILN</sequence>
<comment type="cofactor">
    <cofactor evidence="1">
        <name>L-ascorbate</name>
        <dbReference type="ChEBI" id="CHEBI:38290"/>
    </cofactor>
</comment>
<keyword evidence="5" id="KW-0560">Oxidoreductase</keyword>
<protein>
    <submittedName>
        <fullName evidence="8">2OG-Fe(II) oxygenase</fullName>
    </submittedName>
</protein>
<reference evidence="8" key="1">
    <citation type="submission" date="2022-07" db="EMBL/GenBank/DDBJ databases">
        <title>Arcobacter roscoffensis sp. nov., a marine bacterium isolated from coastal seawater collected from Roscoff, France.</title>
        <authorList>
            <person name="Pascual J."/>
            <person name="Lepeaux C."/>
            <person name="Methner A."/>
            <person name="Overmann J."/>
        </authorList>
    </citation>
    <scope>NUCLEOTIDE SEQUENCE</scope>
    <source>
        <strain evidence="8">ARW1-2F2</strain>
    </source>
</reference>
<organism evidence="8 9">
    <name type="scientific">Arcobacter roscoffensis</name>
    <dbReference type="NCBI Taxonomy" id="2961520"/>
    <lineage>
        <taxon>Bacteria</taxon>
        <taxon>Pseudomonadati</taxon>
        <taxon>Campylobacterota</taxon>
        <taxon>Epsilonproteobacteria</taxon>
        <taxon>Campylobacterales</taxon>
        <taxon>Arcobacteraceae</taxon>
        <taxon>Arcobacter</taxon>
    </lineage>
</organism>
<dbReference type="InterPro" id="IPR005123">
    <property type="entry name" value="Oxoglu/Fe-dep_dioxygenase_dom"/>
</dbReference>
<keyword evidence="2" id="KW-0479">Metal-binding</keyword>
<evidence type="ECO:0000259" key="7">
    <source>
        <dbReference type="PROSITE" id="PS51471"/>
    </source>
</evidence>
<evidence type="ECO:0000256" key="6">
    <source>
        <dbReference type="ARBA" id="ARBA00023004"/>
    </source>
</evidence>
<evidence type="ECO:0000313" key="9">
    <source>
        <dbReference type="Proteomes" id="UP001060012"/>
    </source>
</evidence>
<keyword evidence="4" id="KW-0223">Dioxygenase</keyword>
<dbReference type="InterPro" id="IPR006620">
    <property type="entry name" value="Pro_4_hyd_alph"/>
</dbReference>
<proteinExistence type="predicted"/>
<dbReference type="SMART" id="SM00702">
    <property type="entry name" value="P4Hc"/>
    <property type="match status" value="1"/>
</dbReference>
<keyword evidence="3" id="KW-0847">Vitamin C</keyword>
<dbReference type="Pfam" id="PF13640">
    <property type="entry name" value="2OG-FeII_Oxy_3"/>
    <property type="match status" value="1"/>
</dbReference>
<evidence type="ECO:0000256" key="5">
    <source>
        <dbReference type="ARBA" id="ARBA00023002"/>
    </source>
</evidence>
<evidence type="ECO:0000313" key="8">
    <source>
        <dbReference type="EMBL" id="UTJ06099.1"/>
    </source>
</evidence>
<evidence type="ECO:0000256" key="4">
    <source>
        <dbReference type="ARBA" id="ARBA00022964"/>
    </source>
</evidence>